<comment type="pathway">
    <text evidence="1">Cofactor biosynthesis; adenosylcobalamin biosynthesis.</text>
</comment>
<keyword evidence="4 7" id="KW-0413">Isomerase</keyword>
<dbReference type="OrthoDB" id="9780708at2"/>
<sequence>MAYIKKPERITDRSFEIIDAEIKRDFPDFHFQNELEERIIKRAIHTSADFDYLHNLVFDRQGAQVVQEVIRSGGHLITDTTMAQSGINKRILRELGTETHCFIRDPRAYQIAEDKGITRSMAAIELAAQLEGPKAFVVGNAPTAIYKILEMIDAGRLQAEAVVGVPVGFVGAAESKQALHDYPIPSIAALGRKGGSNVAAAIINAIQYDIKDTIYQN</sequence>
<dbReference type="PANTHER" id="PTHR43588">
    <property type="entry name" value="COBALT-PRECORRIN-8 METHYLMUTASE"/>
    <property type="match status" value="1"/>
</dbReference>
<dbReference type="Pfam" id="PF02570">
    <property type="entry name" value="CbiC"/>
    <property type="match status" value="1"/>
</dbReference>
<evidence type="ECO:0000259" key="5">
    <source>
        <dbReference type="Pfam" id="PF02570"/>
    </source>
</evidence>
<evidence type="ECO:0000313" key="6">
    <source>
        <dbReference type="EMBL" id="MCY3053326.1"/>
    </source>
</evidence>
<dbReference type="EMBL" id="JAOTML010000004">
    <property type="protein sequence ID" value="MCY3053326.1"/>
    <property type="molecule type" value="Genomic_DNA"/>
</dbReference>
<dbReference type="SUPFAM" id="SSF63965">
    <property type="entry name" value="Precorrin-8X methylmutase CbiC/CobH"/>
    <property type="match status" value="1"/>
</dbReference>
<feature type="domain" description="Cobalamin biosynthesis precorrin-8X methylmutase CobH/CbiC" evidence="5">
    <location>
        <begin position="10"/>
        <end position="206"/>
    </location>
</feature>
<accession>A0A109RE15</accession>
<gene>
    <name evidence="7" type="ORF">I6G68_08765</name>
    <name evidence="6" type="ORF">ODY43_04900</name>
</gene>
<dbReference type="KEGG" id="aun:AWM73_01290"/>
<evidence type="ECO:0000313" key="7">
    <source>
        <dbReference type="EMBL" id="QPS01448.1"/>
    </source>
</evidence>
<dbReference type="NCBIfam" id="NF006137">
    <property type="entry name" value="PRK08286.1"/>
    <property type="match status" value="1"/>
</dbReference>
<dbReference type="GO" id="GO:0009236">
    <property type="term" value="P:cobalamin biosynthetic process"/>
    <property type="evidence" value="ECO:0007669"/>
    <property type="project" value="UniProtKB-UniPathway"/>
</dbReference>
<proteinExistence type="inferred from homology"/>
<organism evidence="7 8">
    <name type="scientific">Aerococcus urinae</name>
    <dbReference type="NCBI Taxonomy" id="1376"/>
    <lineage>
        <taxon>Bacteria</taxon>
        <taxon>Bacillati</taxon>
        <taxon>Bacillota</taxon>
        <taxon>Bacilli</taxon>
        <taxon>Lactobacillales</taxon>
        <taxon>Aerococcaceae</taxon>
        <taxon>Aerococcus</taxon>
    </lineage>
</organism>
<dbReference type="GO" id="GO:0016993">
    <property type="term" value="F:precorrin-8X methylmutase activity"/>
    <property type="evidence" value="ECO:0007669"/>
    <property type="project" value="InterPro"/>
</dbReference>
<dbReference type="Gene3D" id="3.40.50.10230">
    <property type="entry name" value="Cobalamin biosynthesis CobH/CbiC, precorrin-8X methylmutase"/>
    <property type="match status" value="1"/>
</dbReference>
<dbReference type="RefSeq" id="WP_060777722.1">
    <property type="nucleotide sequence ID" value="NZ_CAJHLF010000001.1"/>
</dbReference>
<dbReference type="EMBL" id="CP065662">
    <property type="protein sequence ID" value="QPS01448.1"/>
    <property type="molecule type" value="Genomic_DNA"/>
</dbReference>
<reference evidence="6" key="2">
    <citation type="submission" date="2022-09" db="EMBL/GenBank/DDBJ databases">
        <title>Aerococcus urinae taxonomy study.</title>
        <authorList>
            <person name="Christensen J."/>
            <person name="Senneby E."/>
        </authorList>
    </citation>
    <scope>NUCLEOTIDE SEQUENCE</scope>
    <source>
        <strain evidence="6">NLD-066-U95</strain>
    </source>
</reference>
<keyword evidence="3" id="KW-0169">Cobalamin biosynthesis</keyword>
<dbReference type="GeneID" id="35767352"/>
<dbReference type="EC" id="5.4.99.60" evidence="7"/>
<dbReference type="Proteomes" id="UP001069145">
    <property type="component" value="Unassembled WGS sequence"/>
</dbReference>
<comment type="similarity">
    <text evidence="2">Belongs to the CobH/CbiC family.</text>
</comment>
<evidence type="ECO:0000256" key="4">
    <source>
        <dbReference type="ARBA" id="ARBA00023235"/>
    </source>
</evidence>
<keyword evidence="9" id="KW-1185">Reference proteome</keyword>
<dbReference type="UniPathway" id="UPA00148"/>
<dbReference type="GO" id="GO:0043778">
    <property type="term" value="F:cobalt-precorrin-8 methylmutase activity"/>
    <property type="evidence" value="ECO:0007669"/>
    <property type="project" value="UniProtKB-EC"/>
</dbReference>
<dbReference type="InterPro" id="IPR003722">
    <property type="entry name" value="Cbl_synth_CobH/CbiC"/>
</dbReference>
<dbReference type="PANTHER" id="PTHR43588:SF1">
    <property type="entry name" value="COBALT-PRECORRIN-8 METHYLMUTASE"/>
    <property type="match status" value="1"/>
</dbReference>
<evidence type="ECO:0000313" key="8">
    <source>
        <dbReference type="Proteomes" id="UP000594771"/>
    </source>
</evidence>
<dbReference type="InterPro" id="IPR036588">
    <property type="entry name" value="CobH/CbiC_sf"/>
</dbReference>
<evidence type="ECO:0000256" key="1">
    <source>
        <dbReference type="ARBA" id="ARBA00004953"/>
    </source>
</evidence>
<protein>
    <submittedName>
        <fullName evidence="7">Cobalt-precorrin-8 methylmutase</fullName>
        <ecNumber evidence="7">5.4.99.60</ecNumber>
    </submittedName>
</protein>
<evidence type="ECO:0000256" key="3">
    <source>
        <dbReference type="ARBA" id="ARBA00022573"/>
    </source>
</evidence>
<evidence type="ECO:0000256" key="2">
    <source>
        <dbReference type="ARBA" id="ARBA00009774"/>
    </source>
</evidence>
<evidence type="ECO:0000313" key="9">
    <source>
        <dbReference type="Proteomes" id="UP001069145"/>
    </source>
</evidence>
<dbReference type="Proteomes" id="UP000594771">
    <property type="component" value="Chromosome"/>
</dbReference>
<reference evidence="7 8" key="1">
    <citation type="submission" date="2020-12" db="EMBL/GenBank/DDBJ databases">
        <title>FDA dAtabase for Regulatory Grade micrObial Sequences (FDA-ARGOS): Supporting development and validation of Infectious Disease Dx tests.</title>
        <authorList>
            <person name="Sproer C."/>
            <person name="Gronow S."/>
            <person name="Severitt S."/>
            <person name="Schroder I."/>
            <person name="Tallon L."/>
            <person name="Sadzewicz L."/>
            <person name="Zhao X."/>
            <person name="Boylan J."/>
            <person name="Ott S."/>
            <person name="Bowen H."/>
            <person name="Vavikolanu K."/>
            <person name="Mehta A."/>
            <person name="Aluvathingal J."/>
            <person name="Nadendla S."/>
            <person name="Lowell S."/>
            <person name="Myers T."/>
            <person name="Yan Y."/>
            <person name="Sichtig H."/>
        </authorList>
    </citation>
    <scope>NUCLEOTIDE SEQUENCE [LARGE SCALE GENOMIC DNA]</scope>
    <source>
        <strain evidence="7 8">FDAARGOS_911</strain>
    </source>
</reference>
<name>A0A109RE15_9LACT</name>
<dbReference type="AlphaFoldDB" id="A0A109RE15"/>